<dbReference type="Proteomes" id="UP000706151">
    <property type="component" value="Unassembled WGS sequence"/>
</dbReference>
<comment type="caution">
    <text evidence="2">The sequence shown here is derived from an EMBL/GenBank/DDBJ whole genome shotgun (WGS) entry which is preliminary data.</text>
</comment>
<evidence type="ECO:0008006" key="4">
    <source>
        <dbReference type="Google" id="ProtNLM"/>
    </source>
</evidence>
<dbReference type="PROSITE" id="PS51257">
    <property type="entry name" value="PROKAR_LIPOPROTEIN"/>
    <property type="match status" value="1"/>
</dbReference>
<keyword evidence="1" id="KW-0732">Signal</keyword>
<dbReference type="EMBL" id="JADJOT010000012">
    <property type="protein sequence ID" value="MBK7956124.1"/>
    <property type="molecule type" value="Genomic_DNA"/>
</dbReference>
<protein>
    <recommendedName>
        <fullName evidence="4">Lipoprotein</fullName>
    </recommendedName>
</protein>
<proteinExistence type="predicted"/>
<accession>A0A935TEC3</accession>
<evidence type="ECO:0000256" key="1">
    <source>
        <dbReference type="SAM" id="SignalP"/>
    </source>
</evidence>
<feature type="chain" id="PRO_5036790425" description="Lipoprotein" evidence="1">
    <location>
        <begin position="27"/>
        <end position="158"/>
    </location>
</feature>
<reference evidence="2 3" key="1">
    <citation type="submission" date="2020-10" db="EMBL/GenBank/DDBJ databases">
        <title>Connecting structure to function with the recovery of over 1000 high-quality activated sludge metagenome-assembled genomes encoding full-length rRNA genes using long-read sequencing.</title>
        <authorList>
            <person name="Singleton C.M."/>
            <person name="Petriglieri F."/>
            <person name="Kristensen J.M."/>
            <person name="Kirkegaard R.H."/>
            <person name="Michaelsen T.Y."/>
            <person name="Andersen M.H."/>
            <person name="Karst S.M."/>
            <person name="Dueholm M.S."/>
            <person name="Nielsen P.H."/>
            <person name="Albertsen M."/>
        </authorList>
    </citation>
    <scope>NUCLEOTIDE SEQUENCE [LARGE SCALE GENOMIC DNA]</scope>
    <source>
        <strain evidence="2">Fred_18-Q3-R57-64_BAT3C.720</strain>
    </source>
</reference>
<sequence length="158" mass="16932">MRQTPSCQLPLILFFAGITACATSFAGPTQAVMPAILAGPLPLAEANTARGEFEGRYEVGNTYCTVSPGRMVFNVRWAEDEHSVRFFYFTPTANEKVGFFASEGADKGTDMNTGKGGGKFVFDDERYDSGQFFEAGKDGKLTTFGVGVKRLGGGANGR</sequence>
<name>A0A935TEC3_9PROT</name>
<dbReference type="AlphaFoldDB" id="A0A935TEC3"/>
<feature type="signal peptide" evidence="1">
    <location>
        <begin position="1"/>
        <end position="26"/>
    </location>
</feature>
<evidence type="ECO:0000313" key="2">
    <source>
        <dbReference type="EMBL" id="MBK7956124.1"/>
    </source>
</evidence>
<gene>
    <name evidence="2" type="ORF">IPK02_20460</name>
</gene>
<organism evidence="2 3">
    <name type="scientific">Candidatus Accumulibacter affinis</name>
    <dbReference type="NCBI Taxonomy" id="2954384"/>
    <lineage>
        <taxon>Bacteria</taxon>
        <taxon>Pseudomonadati</taxon>
        <taxon>Pseudomonadota</taxon>
        <taxon>Betaproteobacteria</taxon>
        <taxon>Candidatus Accumulibacter</taxon>
    </lineage>
</organism>
<evidence type="ECO:0000313" key="3">
    <source>
        <dbReference type="Proteomes" id="UP000706151"/>
    </source>
</evidence>